<evidence type="ECO:0000313" key="1">
    <source>
        <dbReference type="EMBL" id="CAI9714088.1"/>
    </source>
</evidence>
<reference evidence="1" key="1">
    <citation type="submission" date="2023-05" db="EMBL/GenBank/DDBJ databases">
        <authorList>
            <consortium name="ELIXIR-Norway"/>
        </authorList>
    </citation>
    <scope>NUCLEOTIDE SEQUENCE</scope>
</reference>
<dbReference type="EMBL" id="OX596093">
    <property type="protein sequence ID" value="CAI9714088.1"/>
    <property type="molecule type" value="Genomic_DNA"/>
</dbReference>
<gene>
    <name evidence="1" type="ORF">MRATA1EN3_LOCUS25301</name>
</gene>
<dbReference type="Proteomes" id="UP001162501">
    <property type="component" value="Chromosome 9"/>
</dbReference>
<name>A0ACB0FMT7_RANTA</name>
<protein>
    <submittedName>
        <fullName evidence="1">Uncharacterized protein</fullName>
    </submittedName>
</protein>
<proteinExistence type="predicted"/>
<organism evidence="1 2">
    <name type="scientific">Rangifer tarandus platyrhynchus</name>
    <name type="common">Svalbard reindeer</name>
    <dbReference type="NCBI Taxonomy" id="3082113"/>
    <lineage>
        <taxon>Eukaryota</taxon>
        <taxon>Metazoa</taxon>
        <taxon>Chordata</taxon>
        <taxon>Craniata</taxon>
        <taxon>Vertebrata</taxon>
        <taxon>Euteleostomi</taxon>
        <taxon>Mammalia</taxon>
        <taxon>Eutheria</taxon>
        <taxon>Laurasiatheria</taxon>
        <taxon>Artiodactyla</taxon>
        <taxon>Ruminantia</taxon>
        <taxon>Pecora</taxon>
        <taxon>Cervidae</taxon>
        <taxon>Odocoileinae</taxon>
        <taxon>Rangifer</taxon>
    </lineage>
</organism>
<sequence length="2654" mass="284895">MASLRPFSRALLQPLLLLLVVAVRALPSADGTCPERALERREEEANVVLTGTVEEILNVDPVQHTYSCKVRVWRYLKGKDVVAQESLLDGGNKVVIGGFGDPLICDNQVSTGDTRIFFVNPAPPYLWPAHKNELMLNSSLMRITLRNLEEVEHCVEDKPGTHFTPVPPTPPDACRGMLCGFGAVCEPSAEEPGRASCVCKKSACPSVVAPVCGSDASTYSNECELQRAQCSQQRRIRLLRRGPCGTRDPCSNVTCSFGSTCVPSADGLTATCLCPATCLGAPKGPVCGSDGSDYPSECQLLQQACAHQENVFKKFDGPCDPCQGSLSDLSRICRVNPRTRRPDMLLRPESCPPRRTPVCGDDGVTYDNDCIMGRTGAARGLLLQKVRSGQCQPRDQCLEPCRFNAVCLSRRGRPHCSCDRVVCDGAYRPVCAHDGHTYDNDCWRQQAECQQQRSIPAKHQGLCDQPPSPCRGVQCPFGATCTVKNGEAECACRQACSGIYDPVCGSDGITYGSACELEATACALGQEIRVARRGPCDHCGQCRFGALCEAETGRCVCPSECVASAQPVCGSDGHTYASECELHVHACTRQISLHVASAGPCQTCGDTVCAFGAVCSAGRCVCPRCERPPPGPVCGSDGVTYGSSCELREAACQQQTQIEEARAGPCEQAECGSGGSGSGEDGECEPELCRQRGGIWDEDSEDGPCVCGFSCQGVLRSPVCGSDGVTYRTECELRKARCESRPELHVVAQGACRGFTLAPLPPAIPLHCAQTPYGCCQDNITVARGVGLAGCPSSCQCNPHGSYGGTCDPVTGQCSCRPGVGGLKCDRCEPGFWNFRGIVTDGRSGCTPCSCDPQGAVRDDCEQMTGLCSCKPGVAGPKCGQCPDGRALGPAGCETDSSPPTTCAEMLCEFGASCVEEAGSAHCVCPTPTCPGADATKVCGSDGVTYGNECQLRTIACRQGLEISIQSFGPCQEGITSGPRLTSTSVAPSALDLNKAPLPPPSALPLAPSSTRHSQPPSRASSQPWTMASIPRTTARPVLTMPPMAPSPAASLVTSAFGESGSADGSGDEELSGDLEASGAGSGGLESSERDSAGTPGPPMERASCYNSPMGCCSDGKTPSLDAEGSNCPATKAFQGVLELEGVEGQELFYTPEMADPKSELFGETARSIESALDDLFRNSDVKKDFRSVRLRDLGPGSSVRAIVEVHFDPTTAFRASDVGRALLRQLQVSRRRSLGVRRPLQEHVRFMDFDWFPAFFTGATPAAATARATTVARLPPSAATPRAHYPSHTSRPVSRTTPPPTTRQPPTTAPSRVPGRRPLPPGTQQPRRPCDSQPCLHGGTCQDQGSGADFTCSCPAGTGGAVCEKALHPSVPAFGGHSFLAFPTLRAYHTLRLALEFRALEPQGLLLYNGNARGKDFLGLALLGGRVQFRFDTGSGPAVLTSSVPVQPGRWHRLELSRHWRQGNLSVDGETPVLGQSPSGTDGLNLDTDLFVGGVPEDQASTVLERTSVSVGLRGCIRLLDVNNQRLELSSWPESATRSSRVGECGEHPCLPNPCFGGAPCQALEAGRFHCQCPPGRFGPTCADEKDPCQPNPCHGAAPCHVLPQGEAKCECPHGREGSLCQTVSEPEDNQPFLADFSSFSYLELKGLHTFERDLGSKMALEVVFLARSPSGLLLYNGQKTDGKGDFVSLALHNGLLEFRYDLGKGAAVIRSKEPVALGAWTRVSLERNGRKGAMRVGDGPRVLGESPKSRKVPHTVLNLKEPLFVGGAPDFSKLARAAAVSSGFDGAIQLVSLNGRQLLSREHVVRAVDVSSFVDHPCTQAEGQPCLHGASCLPREASYECLCPAGFSGLHCEKGLIEKSAGDLDALAFDGRTYIEYLNAVTESELTNEIPAPETLDSGASPSEKALQSNHFELSLRTEATQGLVLWSGKATERADYIALAIVDGRLQLAYDLGSQPVVLRSTVPVNTNRWLRVRAHRKQREGSLQVGNEAPVTGSSPLGATQLDTDGALWLGGLQKLPTGQALPKAYGTGFVGCLRDVVVGQRPLHLLEDAITKPELRPCPALRHNEVTHIKIQNTGDYYDLYGGEKFATLAELVQHYTGQCGGLLRERGGAPVELRHPLGCQDPTSERWYHGHLSGKEAEKLLMEKGRPGSFLVRESQSKPGEFVLSVLTQQLERVDCQPRVTHIMIHFQPDGKYDVGGGEQFDTLGDLVECYRKNPMVERSGVVVHLRQPLKATRISAASIESRVQELSEATDASEKAKQGFWEEFEMLQQQECRLLYPRKEGQRPENKPKNRYKNILPFDTTRVILRDMDDRVPGADYINANYIRSDPEEKPGHGLGKVYIATQGCLPTTVAAFWAMVHQENTRVIVMTTREVERGRNKCFRYWPELHGSQEYGHLHVCNMAEHWAQGYCVRELQVWRPDQEESPHTVKHYQYFSWPDHGVPAEPTGVLSFLEEVNRAQNSMPGAGPMVVHCSAGIGRTGTIIVIDILVDVIRRQGLDCDIDVPKTIQLVRRQRSGMVQTEAQYKFVYLALQRYIQGEQLRLREPVGAGPGRGEACAGITKVTRGPSLQCERPEERGSLNLGVSPADPCCSPGPALSREPAAMPVASRHEYENLPGLEPCSPPFLSPSGSLTAPGGSQAQNCSSPSTA</sequence>
<evidence type="ECO:0000313" key="2">
    <source>
        <dbReference type="Proteomes" id="UP001162501"/>
    </source>
</evidence>
<accession>A0ACB0FMT7</accession>